<reference evidence="1 2" key="1">
    <citation type="journal article" date="2019" name="Int. J. Syst. Evol. Microbiol.">
        <title>The Global Catalogue of Microorganisms (GCM) 10K type strain sequencing project: providing services to taxonomists for standard genome sequencing and annotation.</title>
        <authorList>
            <consortium name="The Broad Institute Genomics Platform"/>
            <consortium name="The Broad Institute Genome Sequencing Center for Infectious Disease"/>
            <person name="Wu L."/>
            <person name="Ma J."/>
        </authorList>
    </citation>
    <scope>NUCLEOTIDE SEQUENCE [LARGE SCALE GENOMIC DNA]</scope>
    <source>
        <strain evidence="1 2">JCM 16327</strain>
    </source>
</reference>
<dbReference type="Gene3D" id="3.90.1170.40">
    <property type="entry name" value="Molybdopterin biosynthesis MoaE subunit"/>
    <property type="match status" value="1"/>
</dbReference>
<dbReference type="AlphaFoldDB" id="A0AAV3SYD4"/>
<evidence type="ECO:0008006" key="3">
    <source>
        <dbReference type="Google" id="ProtNLM"/>
    </source>
</evidence>
<proteinExistence type="predicted"/>
<evidence type="ECO:0000313" key="1">
    <source>
        <dbReference type="EMBL" id="GAA0647610.1"/>
    </source>
</evidence>
<organism evidence="1 2">
    <name type="scientific">Salarchaeum japonicum</name>
    <dbReference type="NCBI Taxonomy" id="555573"/>
    <lineage>
        <taxon>Archaea</taxon>
        <taxon>Methanobacteriati</taxon>
        <taxon>Methanobacteriota</taxon>
        <taxon>Stenosarchaea group</taxon>
        <taxon>Halobacteria</taxon>
        <taxon>Halobacteriales</taxon>
        <taxon>Halobacteriaceae</taxon>
    </lineage>
</organism>
<dbReference type="Proteomes" id="UP001500194">
    <property type="component" value="Unassembled WGS sequence"/>
</dbReference>
<dbReference type="GO" id="GO:0006777">
    <property type="term" value="P:Mo-molybdopterin cofactor biosynthetic process"/>
    <property type="evidence" value="ECO:0007669"/>
    <property type="project" value="InterPro"/>
</dbReference>
<dbReference type="RefSeq" id="WP_227261533.1">
    <property type="nucleotide sequence ID" value="NZ_BAAADU010000002.1"/>
</dbReference>
<dbReference type="PANTHER" id="PTHR23404">
    <property type="entry name" value="MOLYBDOPTERIN SYNTHASE RELATED"/>
    <property type="match status" value="1"/>
</dbReference>
<protein>
    <recommendedName>
        <fullName evidence="3">Molybdopterin synthase</fullName>
    </recommendedName>
</protein>
<dbReference type="Pfam" id="PF02391">
    <property type="entry name" value="MoaE"/>
    <property type="match status" value="1"/>
</dbReference>
<dbReference type="NCBIfam" id="NF011061">
    <property type="entry name" value="PRK14493.1"/>
    <property type="match status" value="1"/>
</dbReference>
<gene>
    <name evidence="1" type="ORF">GCM10009019_07590</name>
</gene>
<accession>A0AAV3SYD4</accession>
<dbReference type="SUPFAM" id="SSF54690">
    <property type="entry name" value="Molybdopterin synthase subunit MoaE"/>
    <property type="match status" value="1"/>
</dbReference>
<dbReference type="CDD" id="cd00756">
    <property type="entry name" value="MoaE"/>
    <property type="match status" value="1"/>
</dbReference>
<comment type="caution">
    <text evidence="1">The sequence shown here is derived from an EMBL/GenBank/DDBJ whole genome shotgun (WGS) entry which is preliminary data.</text>
</comment>
<dbReference type="InterPro" id="IPR003448">
    <property type="entry name" value="Mopterin_biosynth_MoaE"/>
</dbReference>
<dbReference type="GeneID" id="68572119"/>
<keyword evidence="2" id="KW-1185">Reference proteome</keyword>
<sequence>MHVLGLATGPGVPADPLADRLAADLPGTVAVLERRADAGGDRTRYELGPRGSTVSRPDGDLLGALDDLARDHDYAVLVGFADTSVPHVVVGDADAETALQRVAAPEDVDTDAVVRALSDHDEHESLESLVAAVTREPSAEYAGAVATFTGIVREREHPEDDRTESLTFEKYEGVAAERLARIRDELESREGVHEVRLHHRTGRIEAGEDIVFVVVLAGHRREAFETVEDGIDRLKDEVPIFKKELTVEDEFWTHERDE</sequence>
<evidence type="ECO:0000313" key="2">
    <source>
        <dbReference type="Proteomes" id="UP001500194"/>
    </source>
</evidence>
<dbReference type="EMBL" id="BAAADU010000002">
    <property type="protein sequence ID" value="GAA0647610.1"/>
    <property type="molecule type" value="Genomic_DNA"/>
</dbReference>
<dbReference type="InterPro" id="IPR036563">
    <property type="entry name" value="MoaE_sf"/>
</dbReference>
<name>A0AAV3SYD4_9EURY</name>